<dbReference type="AlphaFoldDB" id="A0AAD4D884"/>
<comment type="caution">
    <text evidence="1">The sequence shown here is derived from an EMBL/GenBank/DDBJ whole genome shotgun (WGS) entry which is preliminary data.</text>
</comment>
<keyword evidence="2" id="KW-1185">Reference proteome</keyword>
<accession>A0AAD4D884</accession>
<protein>
    <submittedName>
        <fullName evidence="1">Uncharacterized protein</fullName>
    </submittedName>
</protein>
<dbReference type="EMBL" id="JAAAIL010001082">
    <property type="protein sequence ID" value="KAG0271704.1"/>
    <property type="molecule type" value="Genomic_DNA"/>
</dbReference>
<evidence type="ECO:0000313" key="2">
    <source>
        <dbReference type="Proteomes" id="UP001194580"/>
    </source>
</evidence>
<sequence length="243" mass="27709">IQELLCGLPNLKEFFVLGAVQLHRRPDPSLKASDLVASQWVCTNLKVFGCTIKGVPRPDTKQQHGGGGNHSSKTKAYQESIHLQRQVCTQFGRLTKLRELILRAPYPIYDTRDSRRYNEHHSHDCLAMSLEGGLDLLHGLRGLRKVGLEDMDVEIGNPAEQEWVKAKWPHATIQYPGNAKAGPRIPMYENYDSDNDSNASRTVVTYGNRYSGFVEYDYDWQEYLYIDEDGFMGSYEPDYGDDF</sequence>
<dbReference type="Proteomes" id="UP001194580">
    <property type="component" value="Unassembled WGS sequence"/>
</dbReference>
<reference evidence="1" key="1">
    <citation type="journal article" date="2020" name="Fungal Divers.">
        <title>Resolving the Mortierellaceae phylogeny through synthesis of multi-gene phylogenetics and phylogenomics.</title>
        <authorList>
            <person name="Vandepol N."/>
            <person name="Liber J."/>
            <person name="Desiro A."/>
            <person name="Na H."/>
            <person name="Kennedy M."/>
            <person name="Barry K."/>
            <person name="Grigoriev I.V."/>
            <person name="Miller A.N."/>
            <person name="O'Donnell K."/>
            <person name="Stajich J.E."/>
            <person name="Bonito G."/>
        </authorList>
    </citation>
    <scope>NUCLEOTIDE SEQUENCE</scope>
    <source>
        <strain evidence="1">NRRL 28262</strain>
    </source>
</reference>
<feature type="non-terminal residue" evidence="1">
    <location>
        <position position="1"/>
    </location>
</feature>
<proteinExistence type="predicted"/>
<name>A0AAD4D884_9FUNG</name>
<gene>
    <name evidence="1" type="ORF">BGZ95_000454</name>
</gene>
<evidence type="ECO:0000313" key="1">
    <source>
        <dbReference type="EMBL" id="KAG0271704.1"/>
    </source>
</evidence>
<organism evidence="1 2">
    <name type="scientific">Linnemannia exigua</name>
    <dbReference type="NCBI Taxonomy" id="604196"/>
    <lineage>
        <taxon>Eukaryota</taxon>
        <taxon>Fungi</taxon>
        <taxon>Fungi incertae sedis</taxon>
        <taxon>Mucoromycota</taxon>
        <taxon>Mortierellomycotina</taxon>
        <taxon>Mortierellomycetes</taxon>
        <taxon>Mortierellales</taxon>
        <taxon>Mortierellaceae</taxon>
        <taxon>Linnemannia</taxon>
    </lineage>
</organism>